<protein>
    <submittedName>
        <fullName evidence="1">Uncharacterized protein</fullName>
    </submittedName>
</protein>
<evidence type="ECO:0000313" key="2">
    <source>
        <dbReference type="Proteomes" id="UP001189429"/>
    </source>
</evidence>
<proteinExistence type="predicted"/>
<accession>A0ABN9SW84</accession>
<organism evidence="1 2">
    <name type="scientific">Prorocentrum cordatum</name>
    <dbReference type="NCBI Taxonomy" id="2364126"/>
    <lineage>
        <taxon>Eukaryota</taxon>
        <taxon>Sar</taxon>
        <taxon>Alveolata</taxon>
        <taxon>Dinophyceae</taxon>
        <taxon>Prorocentrales</taxon>
        <taxon>Prorocentraceae</taxon>
        <taxon>Prorocentrum</taxon>
    </lineage>
</organism>
<sequence length="313" mass="32096">EPAPAAQQAVSVQVFYFTLCPHCQDFLRAGLLPLVEAGLPGVQVSALPMYPPMSDGASAPPDGCLADAACSLALAPLCALSAELAQPAPASDPHLLSGIRFAACDMDTTAAGALRSGAVAEECARQANLTWSGAGGVQACARGARAFELLGAAGSTLEEAMYHLHDDIGMQAPPSMPWVLVDGDLYYWEDGVCLEKTVPGGERTPVEPPASLLRVVCGRLGSAAPACGAAADPPAATGPAQTRSAEKCENCAEVGAFRWGDSWARPRGSQQLRAPLGLSIALACAALLAGAAWRWLRARPVPELSGSALLAAE</sequence>
<feature type="non-terminal residue" evidence="1">
    <location>
        <position position="1"/>
    </location>
</feature>
<evidence type="ECO:0000313" key="1">
    <source>
        <dbReference type="EMBL" id="CAK0836806.1"/>
    </source>
</evidence>
<keyword evidence="2" id="KW-1185">Reference proteome</keyword>
<reference evidence="1" key="1">
    <citation type="submission" date="2023-10" db="EMBL/GenBank/DDBJ databases">
        <authorList>
            <person name="Chen Y."/>
            <person name="Shah S."/>
            <person name="Dougan E. K."/>
            <person name="Thang M."/>
            <person name="Chan C."/>
        </authorList>
    </citation>
    <scope>NUCLEOTIDE SEQUENCE [LARGE SCALE GENOMIC DNA]</scope>
</reference>
<comment type="caution">
    <text evidence="1">The sequence shown here is derived from an EMBL/GenBank/DDBJ whole genome shotgun (WGS) entry which is preliminary data.</text>
</comment>
<dbReference type="Proteomes" id="UP001189429">
    <property type="component" value="Unassembled WGS sequence"/>
</dbReference>
<name>A0ABN9SW84_9DINO</name>
<dbReference type="EMBL" id="CAUYUJ010013825">
    <property type="protein sequence ID" value="CAK0836806.1"/>
    <property type="molecule type" value="Genomic_DNA"/>
</dbReference>
<gene>
    <name evidence="1" type="ORF">PCOR1329_LOCUS33187</name>
</gene>